<keyword evidence="1" id="KW-1133">Transmembrane helix</keyword>
<protein>
    <submittedName>
        <fullName evidence="2">Uncharacterized protein</fullName>
    </submittedName>
</protein>
<organism evidence="2 3">
    <name type="scientific">Mucilaginibacter lappiensis</name>
    <dbReference type="NCBI Taxonomy" id="354630"/>
    <lineage>
        <taxon>Bacteria</taxon>
        <taxon>Pseudomonadati</taxon>
        <taxon>Bacteroidota</taxon>
        <taxon>Sphingobacteriia</taxon>
        <taxon>Sphingobacteriales</taxon>
        <taxon>Sphingobacteriaceae</taxon>
        <taxon>Mucilaginibacter</taxon>
    </lineage>
</organism>
<reference evidence="2 3" key="1">
    <citation type="submission" date="2020-08" db="EMBL/GenBank/DDBJ databases">
        <title>Genomic Encyclopedia of Type Strains, Phase IV (KMG-V): Genome sequencing to study the core and pangenomes of soil and plant-associated prokaryotes.</title>
        <authorList>
            <person name="Whitman W."/>
        </authorList>
    </citation>
    <scope>NUCLEOTIDE SEQUENCE [LARGE SCALE GENOMIC DNA]</scope>
    <source>
        <strain evidence="2 3">MP601</strain>
    </source>
</reference>
<dbReference type="RefSeq" id="WP_183589981.1">
    <property type="nucleotide sequence ID" value="NZ_JACHCA010000025.1"/>
</dbReference>
<feature type="transmembrane region" description="Helical" evidence="1">
    <location>
        <begin position="45"/>
        <end position="64"/>
    </location>
</feature>
<evidence type="ECO:0000313" key="3">
    <source>
        <dbReference type="Proteomes" id="UP000548326"/>
    </source>
</evidence>
<evidence type="ECO:0000313" key="2">
    <source>
        <dbReference type="EMBL" id="MBB6131507.1"/>
    </source>
</evidence>
<dbReference type="EMBL" id="JACHCA010000025">
    <property type="protein sequence ID" value="MBB6131507.1"/>
    <property type="molecule type" value="Genomic_DNA"/>
</dbReference>
<dbReference type="AlphaFoldDB" id="A0A841JKM8"/>
<comment type="caution">
    <text evidence="2">The sequence shown here is derived from an EMBL/GenBank/DDBJ whole genome shotgun (WGS) entry which is preliminary data.</text>
</comment>
<sequence>MWKKINSKAGGTANFFMEFKKEFSAGFEKFGYNFRLWTEAYPRQLFIGMIVLIIGSFVISFVLIKPHHKPFIQHNNLKNLPDSSQTAAGLTRKMSTGFDDIIEKTQNISKILELKKRVKALVGKKELSPVDSSTLRNDLDTLRTLSKF</sequence>
<accession>A0A841JKM8</accession>
<dbReference type="Proteomes" id="UP000548326">
    <property type="component" value="Unassembled WGS sequence"/>
</dbReference>
<gene>
    <name evidence="2" type="ORF">HDF22_005658</name>
</gene>
<evidence type="ECO:0000256" key="1">
    <source>
        <dbReference type="SAM" id="Phobius"/>
    </source>
</evidence>
<name>A0A841JKM8_9SPHI</name>
<proteinExistence type="predicted"/>
<keyword evidence="1" id="KW-0472">Membrane</keyword>
<keyword evidence="1" id="KW-0812">Transmembrane</keyword>